<evidence type="ECO:0000313" key="3">
    <source>
        <dbReference type="EMBL" id="NEY80674.1"/>
    </source>
</evidence>
<dbReference type="Pfam" id="PF16868">
    <property type="entry name" value="NMT1_3"/>
    <property type="match status" value="1"/>
</dbReference>
<dbReference type="EMBL" id="JAAIWN010000006">
    <property type="protein sequence ID" value="NEY80674.1"/>
    <property type="molecule type" value="Genomic_DNA"/>
</dbReference>
<proteinExistence type="predicted"/>
<reference evidence="3 4" key="1">
    <citation type="submission" date="2020-02" db="EMBL/GenBank/DDBJ databases">
        <title>Bacillus aquiflavi sp. nov., isolated from yellow water of strong flavor Chinese baijiu in Yibin region of China.</title>
        <authorList>
            <person name="Xie J."/>
        </authorList>
    </citation>
    <scope>NUCLEOTIDE SEQUENCE [LARGE SCALE GENOMIC DNA]</scope>
    <source>
        <strain evidence="3 4">3H-10</strain>
    </source>
</reference>
<name>A0A6B3VZ93_9BACI</name>
<evidence type="ECO:0000313" key="2">
    <source>
        <dbReference type="EMBL" id="MBA4536306.1"/>
    </source>
</evidence>
<dbReference type="InterPro" id="IPR011852">
    <property type="entry name" value="TRAP_TAXI"/>
</dbReference>
<dbReference type="Gene3D" id="3.40.190.10">
    <property type="entry name" value="Periplasmic binding protein-like II"/>
    <property type="match status" value="2"/>
</dbReference>
<dbReference type="RefSeq" id="WP_163240315.1">
    <property type="nucleotide sequence ID" value="NZ_CP082780.1"/>
</dbReference>
<dbReference type="NCBIfam" id="TIGR02122">
    <property type="entry name" value="TRAP_TAXI"/>
    <property type="match status" value="1"/>
</dbReference>
<dbReference type="CDD" id="cd13567">
    <property type="entry name" value="PBP2_TtGluBP"/>
    <property type="match status" value="1"/>
</dbReference>
<dbReference type="EMBL" id="JACEIO010000006">
    <property type="protein sequence ID" value="MBA4536306.1"/>
    <property type="molecule type" value="Genomic_DNA"/>
</dbReference>
<feature type="signal peptide" evidence="1">
    <location>
        <begin position="1"/>
        <end position="28"/>
    </location>
</feature>
<sequence>MKLCKQHQLIAILIMVLLVMGCSSEKTAQKEGSLKGEYITILTGGSSGVYFPLGGTLAKLYQEKLSAVATSQSTAASAENATKLNQKKAEVGFLMGDTALDAYKGIDSFEQTGAQKNLRSIAALYPNYLQIATIKNRNITSITELKGKRLAVGAPGSGTEISAKRVLEAYDMTYDDVKVDYLSFAEGIDGMKNGTVDAVVISSGIPNSGLLELATTEEVVILEIEEENIHKINGKYPSFFSTIIPEGTYAGQEQDVNTIGVYNVLLTHKDVSENTVYLMTKTMFEHIEELKDTHHAAKDIDVNKARENLPAPLHPGAEKYFTELNSK</sequence>
<protein>
    <submittedName>
        <fullName evidence="3">TAXI family TRAP transporter solute-binding subunit</fullName>
    </submittedName>
</protein>
<comment type="caution">
    <text evidence="3">The sequence shown here is derived from an EMBL/GenBank/DDBJ whole genome shotgun (WGS) entry which is preliminary data.</text>
</comment>
<dbReference type="Proteomes" id="UP000570010">
    <property type="component" value="Unassembled WGS sequence"/>
</dbReference>
<keyword evidence="1" id="KW-0732">Signal</keyword>
<gene>
    <name evidence="3" type="ORF">G4D64_03875</name>
    <name evidence="2" type="ORF">H1Z61_03910</name>
</gene>
<reference evidence="2 5" key="2">
    <citation type="submission" date="2020-07" db="EMBL/GenBank/DDBJ databases">
        <authorList>
            <person name="Feng H."/>
        </authorList>
    </citation>
    <scope>NUCLEOTIDE SEQUENCE [LARGE SCALE GENOMIC DNA]</scope>
    <source>
        <strain evidence="5">s-12</strain>
        <strain evidence="2">S-12</strain>
    </source>
</reference>
<evidence type="ECO:0000256" key="1">
    <source>
        <dbReference type="SAM" id="SignalP"/>
    </source>
</evidence>
<feature type="chain" id="PRO_5038310138" evidence="1">
    <location>
        <begin position="29"/>
        <end position="327"/>
    </location>
</feature>
<dbReference type="SUPFAM" id="SSF53850">
    <property type="entry name" value="Periplasmic binding protein-like II"/>
    <property type="match status" value="1"/>
</dbReference>
<organism evidence="3 4">
    <name type="scientific">Bacillus aquiflavi</name>
    <dbReference type="NCBI Taxonomy" id="2672567"/>
    <lineage>
        <taxon>Bacteria</taxon>
        <taxon>Bacillati</taxon>
        <taxon>Bacillota</taxon>
        <taxon>Bacilli</taxon>
        <taxon>Bacillales</taxon>
        <taxon>Bacillaceae</taxon>
        <taxon>Bacillus</taxon>
    </lineage>
</organism>
<dbReference type="PANTHER" id="PTHR42941">
    <property type="entry name" value="SLL1037 PROTEIN"/>
    <property type="match status" value="1"/>
</dbReference>
<dbReference type="PROSITE" id="PS51257">
    <property type="entry name" value="PROKAR_LIPOPROTEIN"/>
    <property type="match status" value="1"/>
</dbReference>
<dbReference type="AlphaFoldDB" id="A0A6B3VZ93"/>
<keyword evidence="4" id="KW-1185">Reference proteome</keyword>
<dbReference type="Proteomes" id="UP000472971">
    <property type="component" value="Unassembled WGS sequence"/>
</dbReference>
<accession>A0A6B3VZ93</accession>
<dbReference type="PANTHER" id="PTHR42941:SF1">
    <property type="entry name" value="SLL1037 PROTEIN"/>
    <property type="match status" value="1"/>
</dbReference>
<evidence type="ECO:0000313" key="4">
    <source>
        <dbReference type="Proteomes" id="UP000472971"/>
    </source>
</evidence>
<evidence type="ECO:0000313" key="5">
    <source>
        <dbReference type="Proteomes" id="UP000570010"/>
    </source>
</evidence>